<keyword evidence="13 31" id="KW-0472">Membrane</keyword>
<evidence type="ECO:0000256" key="19">
    <source>
        <dbReference type="ARBA" id="ARBA00033014"/>
    </source>
</evidence>
<evidence type="ECO:0000256" key="27">
    <source>
        <dbReference type="ARBA" id="ARBA00048013"/>
    </source>
</evidence>
<comment type="catalytic activity">
    <reaction evidence="22">
        <text>cholate(out) + 2 Na(+)(out) = cholate(in) + 2 Na(+)(in)</text>
        <dbReference type="Rhea" id="RHEA:71911"/>
        <dbReference type="ChEBI" id="CHEBI:29101"/>
        <dbReference type="ChEBI" id="CHEBI:29747"/>
    </reaction>
</comment>
<dbReference type="PANTHER" id="PTHR10361:SF19">
    <property type="entry name" value="ILEAL SODIUM_BILE ACID COTRANSPORTER"/>
    <property type="match status" value="1"/>
</dbReference>
<comment type="function">
    <text evidence="23">Plays a critical role in the sodium-dependent reabsorption of bile acids from the lumen of the small intestine. Transports various bile acids, unconjugated or conjugated, such as cholate and taurocholate. Also responsible for bile acid transport in the renal proximal tubules, a salvage mechanism that helps conserve bile acids. Works collaboratively with the Na(+)-taurocholate cotransporting polypeptide (NTCP), the organic solute transporter (OST), and the bile salt export pump (BSEP), to ensure efficacious biological recycling of bile acids during enterohepatic circulation.</text>
</comment>
<dbReference type="InterPro" id="IPR002657">
    <property type="entry name" value="BilAc:Na_symport/Acr3"/>
</dbReference>
<protein>
    <recommendedName>
        <fullName evidence="4">Ileal sodium/bile acid cotransporter</fullName>
    </recommendedName>
    <alternativeName>
        <fullName evidence="18">Apical sodium-dependent bile acid transporter</fullName>
    </alternativeName>
    <alternativeName>
        <fullName evidence="20">Ileal Na(+)/bile acid cotransporter</fullName>
    </alternativeName>
    <alternativeName>
        <fullName evidence="16">Ileal sodium-dependent bile acid transporter</fullName>
    </alternativeName>
    <alternativeName>
        <fullName evidence="19">Na(+)-dependent ileal bile acid transporter</fullName>
    </alternativeName>
    <alternativeName>
        <fullName evidence="17">Solute carrier family 10 member 2</fullName>
    </alternativeName>
</protein>
<accession>I4CJQ7</accession>
<evidence type="ECO:0000256" key="4">
    <source>
        <dbReference type="ARBA" id="ARBA00013351"/>
    </source>
</evidence>
<keyword evidence="12" id="KW-0406">Ion transport</keyword>
<evidence type="ECO:0000256" key="8">
    <source>
        <dbReference type="ARBA" id="ARBA00022847"/>
    </source>
</evidence>
<feature type="transmembrane region" description="Helical" evidence="31">
    <location>
        <begin position="102"/>
        <end position="122"/>
    </location>
</feature>
<evidence type="ECO:0000256" key="16">
    <source>
        <dbReference type="ARBA" id="ARBA00030792"/>
    </source>
</evidence>
<evidence type="ECO:0000256" key="17">
    <source>
        <dbReference type="ARBA" id="ARBA00031381"/>
    </source>
</evidence>
<keyword evidence="10" id="KW-0915">Sodium</keyword>
<dbReference type="Gene3D" id="1.20.1530.20">
    <property type="match status" value="1"/>
</dbReference>
<name>I4CJQ7_LEUER</name>
<evidence type="ECO:0000256" key="14">
    <source>
        <dbReference type="ARBA" id="ARBA00023180"/>
    </source>
</evidence>
<dbReference type="PANTHER" id="PTHR10361">
    <property type="entry name" value="SODIUM-BILE ACID COTRANSPORTER"/>
    <property type="match status" value="1"/>
</dbReference>
<keyword evidence="11" id="KW-0445">Lipid transport</keyword>
<comment type="catalytic activity">
    <reaction evidence="30">
        <text>tauronorcholate(out) + 2 Na(+)(out) = tauronorcholate(in) + 2 Na(+)(in)</text>
        <dbReference type="Rhea" id="RHEA:71915"/>
        <dbReference type="ChEBI" id="CHEBI:29101"/>
        <dbReference type="ChEBI" id="CHEBI:191405"/>
    </reaction>
</comment>
<dbReference type="InterPro" id="IPR004710">
    <property type="entry name" value="Bilac:Na_transpt"/>
</dbReference>
<evidence type="ECO:0000256" key="21">
    <source>
        <dbReference type="ARBA" id="ARBA00034215"/>
    </source>
</evidence>
<organism evidence="32">
    <name type="scientific">Leucoraja erinaceus</name>
    <name type="common">Little skate</name>
    <name type="synonym">Raja erinacea</name>
    <dbReference type="NCBI Taxonomy" id="7782"/>
    <lineage>
        <taxon>Eukaryota</taxon>
        <taxon>Metazoa</taxon>
        <taxon>Chordata</taxon>
        <taxon>Craniata</taxon>
        <taxon>Vertebrata</taxon>
        <taxon>Chondrichthyes</taxon>
        <taxon>Elasmobranchii</taxon>
        <taxon>Batoidea</taxon>
        <taxon>Rajiformes</taxon>
        <taxon>Rajidae</taxon>
        <taxon>Leucoraja</taxon>
    </lineage>
</organism>
<evidence type="ECO:0000256" key="23">
    <source>
        <dbReference type="ARBA" id="ARBA00046038"/>
    </source>
</evidence>
<evidence type="ECO:0000256" key="26">
    <source>
        <dbReference type="ARBA" id="ARBA00047743"/>
    </source>
</evidence>
<evidence type="ECO:0000256" key="20">
    <source>
        <dbReference type="ARBA" id="ARBA00033223"/>
    </source>
</evidence>
<evidence type="ECO:0000256" key="15">
    <source>
        <dbReference type="ARBA" id="ARBA00023201"/>
    </source>
</evidence>
<evidence type="ECO:0000256" key="6">
    <source>
        <dbReference type="ARBA" id="ARBA00022553"/>
    </source>
</evidence>
<comment type="catalytic activity">
    <reaction evidence="24">
        <text>tauroallocholate(out) + 2 Na(+)(out) = tauroallocholate(in) + 2 Na(+)(in)</text>
        <dbReference type="Rhea" id="RHEA:51840"/>
        <dbReference type="ChEBI" id="CHEBI:29101"/>
        <dbReference type="ChEBI" id="CHEBI:191406"/>
    </reaction>
</comment>
<dbReference type="AlphaFoldDB" id="I4CJQ7"/>
<evidence type="ECO:0000313" key="32">
    <source>
        <dbReference type="EMBL" id="AFM29856.1"/>
    </source>
</evidence>
<evidence type="ECO:0000256" key="18">
    <source>
        <dbReference type="ARBA" id="ARBA00032438"/>
    </source>
</evidence>
<evidence type="ECO:0000256" key="30">
    <source>
        <dbReference type="ARBA" id="ARBA00049276"/>
    </source>
</evidence>
<feature type="transmembrane region" description="Helical" evidence="31">
    <location>
        <begin position="290"/>
        <end position="318"/>
    </location>
</feature>
<evidence type="ECO:0000256" key="28">
    <source>
        <dbReference type="ARBA" id="ARBA00048327"/>
    </source>
</evidence>
<dbReference type="InterPro" id="IPR038770">
    <property type="entry name" value="Na+/solute_symporter_sf"/>
</dbReference>
<feature type="transmembrane region" description="Helical" evidence="31">
    <location>
        <begin position="234"/>
        <end position="254"/>
    </location>
</feature>
<evidence type="ECO:0000256" key="1">
    <source>
        <dbReference type="ARBA" id="ARBA00004141"/>
    </source>
</evidence>
<feature type="transmembrane region" description="Helical" evidence="31">
    <location>
        <begin position="134"/>
        <end position="155"/>
    </location>
</feature>
<keyword evidence="5" id="KW-0813">Transport</keyword>
<evidence type="ECO:0000256" key="5">
    <source>
        <dbReference type="ARBA" id="ARBA00022448"/>
    </source>
</evidence>
<evidence type="ECO:0000256" key="7">
    <source>
        <dbReference type="ARBA" id="ARBA00022692"/>
    </source>
</evidence>
<comment type="catalytic activity">
    <reaction evidence="21">
        <text>glycocholate(out) + 2 Na(+)(out) = glycocholate(in) + 2 Na(+)(in)</text>
        <dbReference type="Rhea" id="RHEA:71935"/>
        <dbReference type="ChEBI" id="CHEBI:29101"/>
        <dbReference type="ChEBI" id="CHEBI:29746"/>
    </reaction>
</comment>
<evidence type="ECO:0000256" key="13">
    <source>
        <dbReference type="ARBA" id="ARBA00023136"/>
    </source>
</evidence>
<evidence type="ECO:0000256" key="25">
    <source>
        <dbReference type="ARBA" id="ARBA00047596"/>
    </source>
</evidence>
<feature type="transmembrane region" description="Helical" evidence="31">
    <location>
        <begin position="203"/>
        <end position="222"/>
    </location>
</feature>
<evidence type="ECO:0000256" key="24">
    <source>
        <dbReference type="ARBA" id="ARBA00047311"/>
    </source>
</evidence>
<evidence type="ECO:0000256" key="31">
    <source>
        <dbReference type="SAM" id="Phobius"/>
    </source>
</evidence>
<reference evidence="32" key="1">
    <citation type="journal article" date="2012" name="J. Lipid Res.">
        <title>Evolution of substrate specificity for the bile salt transporter ASBT (SLC10A2).</title>
        <authorList>
            <person name="Lionarons D.A."/>
            <person name="Boyer J.L."/>
            <person name="Cai S.Y."/>
        </authorList>
    </citation>
    <scope>NUCLEOTIDE SEQUENCE</scope>
</reference>
<dbReference type="GO" id="GO:0016324">
    <property type="term" value="C:apical plasma membrane"/>
    <property type="evidence" value="ECO:0007669"/>
    <property type="project" value="TreeGrafter"/>
</dbReference>
<comment type="catalytic activity">
    <reaction evidence="26">
        <text>taurodeoxycholate(out) + 2 Na(+)(out) = taurodeoxycholate(in) + 2 Na(+)(in)</text>
        <dbReference type="Rhea" id="RHEA:72087"/>
        <dbReference type="ChEBI" id="CHEBI:29101"/>
        <dbReference type="ChEBI" id="CHEBI:36261"/>
    </reaction>
</comment>
<dbReference type="GO" id="GO:0008508">
    <property type="term" value="F:bile acid:sodium symporter activity"/>
    <property type="evidence" value="ECO:0007669"/>
    <property type="project" value="TreeGrafter"/>
</dbReference>
<comment type="catalytic activity">
    <reaction evidence="27">
        <text>tauro-beta-muricholate(out) + 2 Na(+)(out) = tauro-beta-muricholate(in) + 2 Na(+)(in)</text>
        <dbReference type="Rhea" id="RHEA:72179"/>
        <dbReference type="ChEBI" id="CHEBI:29101"/>
        <dbReference type="ChEBI" id="CHEBI:133064"/>
    </reaction>
</comment>
<comment type="similarity">
    <text evidence="2">Belongs to the bile acid:sodium symporter (BASS) (TC 2.A.28) family.</text>
</comment>
<comment type="subcellular location">
    <subcellularLocation>
        <location evidence="1">Membrane</location>
        <topology evidence="1">Multi-pass membrane protein</topology>
    </subcellularLocation>
</comment>
<comment type="catalytic activity">
    <reaction evidence="28">
        <text>taurocholate(out) + 2 Na(+)(out) = taurocholate(in) + 2 Na(+)(in)</text>
        <dbReference type="Rhea" id="RHEA:71875"/>
        <dbReference type="ChEBI" id="CHEBI:29101"/>
        <dbReference type="ChEBI" id="CHEBI:36257"/>
    </reaction>
</comment>
<feature type="transmembrane region" description="Helical" evidence="31">
    <location>
        <begin position="72"/>
        <end position="96"/>
    </location>
</feature>
<evidence type="ECO:0000256" key="3">
    <source>
        <dbReference type="ARBA" id="ARBA00011407"/>
    </source>
</evidence>
<evidence type="ECO:0000256" key="12">
    <source>
        <dbReference type="ARBA" id="ARBA00023065"/>
    </source>
</evidence>
<dbReference type="NCBIfam" id="TIGR00841">
    <property type="entry name" value="bass"/>
    <property type="match status" value="1"/>
</dbReference>
<keyword evidence="7 31" id="KW-0812">Transmembrane</keyword>
<sequence>MEAVRSPAMTYSFCPENATNCNDTSCLMPIDDFNKFLNLILSSVLTILLALVMFSMGCTVEATKLWGHIKRPWGICVGFLCQFGIMPLTAFALSAAFNIHPIQAVAVLIMGCCPGGTGSNIMSYWMDGDMDLSISMTTCSTVLGMGMMPLCLFLYTRTWVDSDIIQIPYDSIGITLASLLIPVAVGIYVNYKWPKKAKIILKIGSITGAILIVGIAVTGALLYKGSWATSSSLWIIGTIFPAIGYSLGFILARVAGLPWFRCRTVALETGAQNTQLCTTIVQLSFTPDQLVLMFTFPLIYSVFQISFAAIMIGAYQFYKWYGRRCRGDSDGQGKDEENTVTFSAFTNGGFQTDEKIPIGASHIEDKLKNGFLKRGLPAEEKPPREVLDAGTNL</sequence>
<evidence type="ECO:0000256" key="9">
    <source>
        <dbReference type="ARBA" id="ARBA00022989"/>
    </source>
</evidence>
<feature type="transmembrane region" description="Helical" evidence="31">
    <location>
        <begin position="167"/>
        <end position="191"/>
    </location>
</feature>
<dbReference type="Pfam" id="PF01758">
    <property type="entry name" value="SBF"/>
    <property type="match status" value="1"/>
</dbReference>
<gene>
    <name evidence="32" type="primary">Slc10a2</name>
</gene>
<proteinExistence type="evidence at transcript level"/>
<evidence type="ECO:0000256" key="10">
    <source>
        <dbReference type="ARBA" id="ARBA00023053"/>
    </source>
</evidence>
<keyword evidence="9 31" id="KW-1133">Transmembrane helix</keyword>
<dbReference type="EMBL" id="JX014267">
    <property type="protein sequence ID" value="AFM29856.1"/>
    <property type="molecule type" value="mRNA"/>
</dbReference>
<keyword evidence="14" id="KW-0325">Glycoprotein</keyword>
<keyword evidence="8" id="KW-0769">Symport</keyword>
<feature type="transmembrane region" description="Helical" evidence="31">
    <location>
        <begin position="36"/>
        <end position="60"/>
    </location>
</feature>
<evidence type="ECO:0000256" key="29">
    <source>
        <dbReference type="ARBA" id="ARBA00048338"/>
    </source>
</evidence>
<keyword evidence="6" id="KW-0597">Phosphoprotein</keyword>
<keyword evidence="15" id="KW-0739">Sodium transport</keyword>
<evidence type="ECO:0000256" key="2">
    <source>
        <dbReference type="ARBA" id="ARBA00006528"/>
    </source>
</evidence>
<comment type="subunit">
    <text evidence="3">Monomer and homodimer.</text>
</comment>
<dbReference type="FunFam" id="1.20.1530.20:FF:000010">
    <property type="entry name" value="Solute carrier family 10 member 6"/>
    <property type="match status" value="1"/>
</dbReference>
<comment type="catalytic activity">
    <reaction evidence="29">
        <text>taurochenodeoxycholate(out) + 2 Na(+)(out) = taurochenodeoxycholate(in) + 2 Na(+)(in)</text>
        <dbReference type="Rhea" id="RHEA:71923"/>
        <dbReference type="ChEBI" id="CHEBI:9407"/>
        <dbReference type="ChEBI" id="CHEBI:29101"/>
    </reaction>
</comment>
<evidence type="ECO:0000256" key="11">
    <source>
        <dbReference type="ARBA" id="ARBA00023055"/>
    </source>
</evidence>
<evidence type="ECO:0000256" key="22">
    <source>
        <dbReference type="ARBA" id="ARBA00034231"/>
    </source>
</evidence>
<comment type="catalytic activity">
    <reaction evidence="25">
        <text>tauroursodeoxycholate(out) + 2 Na(+)(out) = tauroursodeoxycholate(in) + 2 Na(+)(in)</text>
        <dbReference type="Rhea" id="RHEA:71927"/>
        <dbReference type="ChEBI" id="CHEBI:29101"/>
        <dbReference type="ChEBI" id="CHEBI:132028"/>
    </reaction>
</comment>